<name>A0A382BY27_9ZZZZ</name>
<accession>A0A382BY27</accession>
<reference evidence="1" key="1">
    <citation type="submission" date="2018-05" db="EMBL/GenBank/DDBJ databases">
        <authorList>
            <person name="Lanie J.A."/>
            <person name="Ng W.-L."/>
            <person name="Kazmierczak K.M."/>
            <person name="Andrzejewski T.M."/>
            <person name="Davidsen T.M."/>
            <person name="Wayne K.J."/>
            <person name="Tettelin H."/>
            <person name="Glass J.I."/>
            <person name="Rusch D."/>
            <person name="Podicherti R."/>
            <person name="Tsui H.-C.T."/>
            <person name="Winkler M.E."/>
        </authorList>
    </citation>
    <scope>NUCLEOTIDE SEQUENCE</scope>
</reference>
<sequence>MGYSKTTDIALVIDTFSHRKLRSLLPKGDDAPSRVQPYTLGLEIVT</sequence>
<protein>
    <submittedName>
        <fullName evidence="1">Uncharacterized protein</fullName>
    </submittedName>
</protein>
<evidence type="ECO:0000313" key="1">
    <source>
        <dbReference type="EMBL" id="SVB18514.1"/>
    </source>
</evidence>
<proteinExistence type="predicted"/>
<organism evidence="1">
    <name type="scientific">marine metagenome</name>
    <dbReference type="NCBI Taxonomy" id="408172"/>
    <lineage>
        <taxon>unclassified sequences</taxon>
        <taxon>metagenomes</taxon>
        <taxon>ecological metagenomes</taxon>
    </lineage>
</organism>
<dbReference type="EMBL" id="UINC01031835">
    <property type="protein sequence ID" value="SVB18514.1"/>
    <property type="molecule type" value="Genomic_DNA"/>
</dbReference>
<gene>
    <name evidence="1" type="ORF">METZ01_LOCUS171368</name>
</gene>
<dbReference type="AlphaFoldDB" id="A0A382BY27"/>